<feature type="transmembrane region" description="Helical" evidence="1">
    <location>
        <begin position="91"/>
        <end position="116"/>
    </location>
</feature>
<sequence length="153" mass="16885">MVSNSFQQTTPKRRAAWLALLAILLIVVAPLISVSLQKDPMSAMPGMHHAMMMDSSPASMAQMPGHDMAMMHSTDGATPTGHELPLDHAEACGYCVLLAHVPGLIFALALFVAMLLRRIRLPASRPVLKHWRYFPWLYPETRAPPRLSAFSLS</sequence>
<accession>A0A246AWD9</accession>
<dbReference type="Proteomes" id="UP000217648">
    <property type="component" value="Unassembled WGS sequence"/>
</dbReference>
<evidence type="ECO:0000313" key="2">
    <source>
        <dbReference type="EMBL" id="PCM59400.1"/>
    </source>
</evidence>
<dbReference type="Pfam" id="PF11162">
    <property type="entry name" value="DUF2946"/>
    <property type="match status" value="1"/>
</dbReference>
<feature type="transmembrane region" description="Helical" evidence="1">
    <location>
        <begin position="15"/>
        <end position="36"/>
    </location>
</feature>
<keyword evidence="1" id="KW-0472">Membrane</keyword>
<keyword evidence="1" id="KW-1133">Transmembrane helix</keyword>
<dbReference type="RefSeq" id="WP_004206848.1">
    <property type="nucleotide sequence ID" value="NZ_AOGO01000053.1"/>
</dbReference>
<reference evidence="3 5" key="2">
    <citation type="submission" date="2018-07" db="EMBL/GenBank/DDBJ databases">
        <authorList>
            <consortium name="Pathogen Informatics"/>
        </authorList>
    </citation>
    <scope>NUCLEOTIDE SEQUENCE [LARGE SCALE GENOMIC DNA]</scope>
    <source>
        <strain evidence="3 5">4300STDY6636950</strain>
    </source>
</reference>
<dbReference type="InterPro" id="IPR021333">
    <property type="entry name" value="DUF2946"/>
</dbReference>
<evidence type="ECO:0000313" key="3">
    <source>
        <dbReference type="EMBL" id="SSG05381.1"/>
    </source>
</evidence>
<dbReference type="STRING" id="1463164.KQS06HV_100014"/>
<proteinExistence type="predicted"/>
<keyword evidence="1" id="KW-0812">Transmembrane</keyword>
<dbReference type="Proteomes" id="UP000252079">
    <property type="component" value="Unassembled WGS sequence"/>
</dbReference>
<gene>
    <name evidence="2" type="ORF">CP911_21955</name>
    <name evidence="3" type="ORF">SAMEA23995918_04624</name>
</gene>
<organism evidence="2 4">
    <name type="scientific">Klebsiella quasipneumoniae</name>
    <dbReference type="NCBI Taxonomy" id="1463165"/>
    <lineage>
        <taxon>Bacteria</taxon>
        <taxon>Pseudomonadati</taxon>
        <taxon>Pseudomonadota</taxon>
        <taxon>Gammaproteobacteria</taxon>
        <taxon>Enterobacterales</taxon>
        <taxon>Enterobacteriaceae</taxon>
        <taxon>Klebsiella/Raoultella group</taxon>
        <taxon>Klebsiella</taxon>
        <taxon>Klebsiella pneumoniae complex</taxon>
    </lineage>
</organism>
<evidence type="ECO:0000313" key="4">
    <source>
        <dbReference type="Proteomes" id="UP000217648"/>
    </source>
</evidence>
<dbReference type="AlphaFoldDB" id="A0A246AWD9"/>
<name>A0A246AWD9_9ENTR</name>
<dbReference type="EMBL" id="UFBM01000047">
    <property type="protein sequence ID" value="SSG05381.1"/>
    <property type="molecule type" value="Genomic_DNA"/>
</dbReference>
<reference evidence="2 4" key="1">
    <citation type="submission" date="2017-09" db="EMBL/GenBank/DDBJ databases">
        <title>Mdr eskape-Ghana.</title>
        <authorList>
            <person name="Agyepong N."/>
            <person name="Janice J."/>
            <person name="Samuelsen O."/>
            <person name="Owusu-Ofori A."/>
            <person name="Sundsfjord A."/>
            <person name="Essack S."/>
            <person name="Pedersen T."/>
        </authorList>
    </citation>
    <scope>NUCLEOTIDE SEQUENCE [LARGE SCALE GENOMIC DNA]</scope>
    <source>
        <strain evidence="2 4">46</strain>
    </source>
</reference>
<comment type="caution">
    <text evidence="2">The sequence shown here is derived from an EMBL/GenBank/DDBJ whole genome shotgun (WGS) entry which is preliminary data.</text>
</comment>
<dbReference type="EMBL" id="NXHG01000016">
    <property type="protein sequence ID" value="PCM59400.1"/>
    <property type="molecule type" value="Genomic_DNA"/>
</dbReference>
<protein>
    <submittedName>
        <fullName evidence="2">DUF2946 domain-containing protein</fullName>
    </submittedName>
    <submittedName>
        <fullName evidence="3">Protein of uncharacterized function (DUF2946)</fullName>
    </submittedName>
</protein>
<evidence type="ECO:0000313" key="5">
    <source>
        <dbReference type="Proteomes" id="UP000252079"/>
    </source>
</evidence>
<evidence type="ECO:0000256" key="1">
    <source>
        <dbReference type="SAM" id="Phobius"/>
    </source>
</evidence>
<dbReference type="KEGG" id="kqu:AVR78_24220"/>